<protein>
    <recommendedName>
        <fullName evidence="5">DUF732 domain-containing protein</fullName>
    </recommendedName>
</protein>
<keyword evidence="2" id="KW-0732">Signal</keyword>
<evidence type="ECO:0000256" key="2">
    <source>
        <dbReference type="SAM" id="SignalP"/>
    </source>
</evidence>
<evidence type="ECO:0000313" key="3">
    <source>
        <dbReference type="EMBL" id="THG29882.1"/>
    </source>
</evidence>
<feature type="compositionally biased region" description="Low complexity" evidence="1">
    <location>
        <begin position="24"/>
        <end position="34"/>
    </location>
</feature>
<name>A0A4S4FJ58_9MICO</name>
<gene>
    <name evidence="3" type="ORF">E6C64_14625</name>
</gene>
<evidence type="ECO:0000256" key="1">
    <source>
        <dbReference type="SAM" id="MobiDB-lite"/>
    </source>
</evidence>
<proteinExistence type="predicted"/>
<organism evidence="3 4">
    <name type="scientific">Naasia lichenicola</name>
    <dbReference type="NCBI Taxonomy" id="2565933"/>
    <lineage>
        <taxon>Bacteria</taxon>
        <taxon>Bacillati</taxon>
        <taxon>Actinomycetota</taxon>
        <taxon>Actinomycetes</taxon>
        <taxon>Micrococcales</taxon>
        <taxon>Microbacteriaceae</taxon>
        <taxon>Naasia</taxon>
    </lineage>
</organism>
<dbReference type="PROSITE" id="PS51257">
    <property type="entry name" value="PROKAR_LIPOPROTEIN"/>
    <property type="match status" value="1"/>
</dbReference>
<comment type="caution">
    <text evidence="3">The sequence shown here is derived from an EMBL/GenBank/DDBJ whole genome shotgun (WGS) entry which is preliminary data.</text>
</comment>
<evidence type="ECO:0000313" key="4">
    <source>
        <dbReference type="Proteomes" id="UP000309133"/>
    </source>
</evidence>
<dbReference type="RefSeq" id="WP_136428211.1">
    <property type="nucleotide sequence ID" value="NZ_SSSM01000005.1"/>
</dbReference>
<sequence length="132" mass="13052">MNRRLSAASVVLIAFALAVTGCSSSAPATGPSTSIVSSGVAPAEETSGPDSADDAGSADSTDELAAALDALIPGLGDADSRPAQDICGMLQLGTDRQTIELTAAGGYASYVEGGIIDAEQASQIVDVVAEYC</sequence>
<feature type="signal peptide" evidence="2">
    <location>
        <begin position="1"/>
        <end position="28"/>
    </location>
</feature>
<dbReference type="Proteomes" id="UP000309133">
    <property type="component" value="Unassembled WGS sequence"/>
</dbReference>
<evidence type="ECO:0008006" key="5">
    <source>
        <dbReference type="Google" id="ProtNLM"/>
    </source>
</evidence>
<feature type="region of interest" description="Disordered" evidence="1">
    <location>
        <begin position="24"/>
        <end position="59"/>
    </location>
</feature>
<keyword evidence="4" id="KW-1185">Reference proteome</keyword>
<feature type="chain" id="PRO_5038874340" description="DUF732 domain-containing protein" evidence="2">
    <location>
        <begin position="29"/>
        <end position="132"/>
    </location>
</feature>
<accession>A0A4S4FJ58</accession>
<feature type="compositionally biased region" description="Low complexity" evidence="1">
    <location>
        <begin position="46"/>
        <end position="59"/>
    </location>
</feature>
<reference evidence="3 4" key="1">
    <citation type="submission" date="2019-04" db="EMBL/GenBank/DDBJ databases">
        <authorList>
            <person name="Jiang L."/>
        </authorList>
    </citation>
    <scope>NUCLEOTIDE SEQUENCE [LARGE SCALE GENOMIC DNA]</scope>
    <source>
        <strain evidence="3 4">YIM 131853</strain>
    </source>
</reference>
<dbReference type="AlphaFoldDB" id="A0A4S4FJ58"/>
<dbReference type="EMBL" id="SSSM01000005">
    <property type="protein sequence ID" value="THG29882.1"/>
    <property type="molecule type" value="Genomic_DNA"/>
</dbReference>